<evidence type="ECO:0000313" key="3">
    <source>
        <dbReference type="WBParaSite" id="nRc.2.0.1.t09593-RA"/>
    </source>
</evidence>
<name>A0A915I631_ROMCU</name>
<reference evidence="3" key="1">
    <citation type="submission" date="2022-11" db="UniProtKB">
        <authorList>
            <consortium name="WormBaseParasite"/>
        </authorList>
    </citation>
    <scope>IDENTIFICATION</scope>
</reference>
<accession>A0A915I631</accession>
<dbReference type="WBParaSite" id="nRc.2.0.1.t09593-RA">
    <property type="protein sequence ID" value="nRc.2.0.1.t09593-RA"/>
    <property type="gene ID" value="nRc.2.0.1.g09593"/>
</dbReference>
<evidence type="ECO:0000313" key="2">
    <source>
        <dbReference type="Proteomes" id="UP000887565"/>
    </source>
</evidence>
<keyword evidence="2" id="KW-1185">Reference proteome</keyword>
<keyword evidence="1" id="KW-0472">Membrane</keyword>
<dbReference type="Proteomes" id="UP000887565">
    <property type="component" value="Unplaced"/>
</dbReference>
<keyword evidence="1" id="KW-1133">Transmembrane helix</keyword>
<keyword evidence="1" id="KW-0812">Transmembrane</keyword>
<dbReference type="AlphaFoldDB" id="A0A915I631"/>
<proteinExistence type="predicted"/>
<protein>
    <submittedName>
        <fullName evidence="3">MI domain-containing protein</fullName>
    </submittedName>
</protein>
<organism evidence="2 3">
    <name type="scientific">Romanomermis culicivorax</name>
    <name type="common">Nematode worm</name>
    <dbReference type="NCBI Taxonomy" id="13658"/>
    <lineage>
        <taxon>Eukaryota</taxon>
        <taxon>Metazoa</taxon>
        <taxon>Ecdysozoa</taxon>
        <taxon>Nematoda</taxon>
        <taxon>Enoplea</taxon>
        <taxon>Dorylaimia</taxon>
        <taxon>Mermithida</taxon>
        <taxon>Mermithoidea</taxon>
        <taxon>Mermithidae</taxon>
        <taxon>Romanomermis</taxon>
    </lineage>
</organism>
<evidence type="ECO:0000256" key="1">
    <source>
        <dbReference type="SAM" id="Phobius"/>
    </source>
</evidence>
<sequence>MRTFGQNLGLSNSVMKFIERRSTQDKYILFGGMIATLVIMFLSAIRLKNAMLSPLKRKINYDDSSAASSIIEPQTSSSYVNGFLNGVEKLNNNVENDQKIIKNNDLNELNSKIITKPCCQKFKFNNFFNIKNFELNKITNFDRKHQQFFVHYLSNHCTDLQLSTKLITEFLNAKKILNCVSIPLIDHILKLPSSSTLLGLFLDVQNEISEICAVKILKFCLKNLHDQDEIIEENRG</sequence>
<feature type="transmembrane region" description="Helical" evidence="1">
    <location>
        <begin position="27"/>
        <end position="47"/>
    </location>
</feature>